<dbReference type="EMBL" id="KZ805453">
    <property type="protein sequence ID" value="PVH96837.1"/>
    <property type="molecule type" value="Genomic_DNA"/>
</dbReference>
<organism evidence="1 2">
    <name type="scientific">Periconia macrospinosa</name>
    <dbReference type="NCBI Taxonomy" id="97972"/>
    <lineage>
        <taxon>Eukaryota</taxon>
        <taxon>Fungi</taxon>
        <taxon>Dikarya</taxon>
        <taxon>Ascomycota</taxon>
        <taxon>Pezizomycotina</taxon>
        <taxon>Dothideomycetes</taxon>
        <taxon>Pleosporomycetidae</taxon>
        <taxon>Pleosporales</taxon>
        <taxon>Massarineae</taxon>
        <taxon>Periconiaceae</taxon>
        <taxon>Periconia</taxon>
    </lineage>
</organism>
<sequence>MHPFRHLRILRADRILRYNCASRSYRLFPARGFASDASVNSQQELPPKTKINFLRVEKEWQKKWDTQGTKIQVERDVDDSEFLEPFYMDHIFRPTMMATLQSMRRPKGRKSMVEHILFDFSICHEEVDTVQDYSKRYGKDVWLKQIWKAVRVAYQLYNGNGSPIDSLVNIEGDTNPNMVDDFIDQDIAMIKSLVHIPPAAPSNFDNETDEDCALWLAAQEAILSMTSKKDRVDPHEIQTRLSHLADCIKSYEDEDGYSWADQSIPYHSTRILLCLVAIFAPSLAEAGWLALHYGHPQWRNGADVGKQRISKDFDPVDEDDEEELLSLGYQNLPLKSNDQTLSSIFTQPLPIPESRKVIKALRLRINRAKKQEKEEEFFELFGG</sequence>
<accession>A0A2V1DFC9</accession>
<dbReference type="Proteomes" id="UP000244855">
    <property type="component" value="Unassembled WGS sequence"/>
</dbReference>
<evidence type="ECO:0000313" key="2">
    <source>
        <dbReference type="Proteomes" id="UP000244855"/>
    </source>
</evidence>
<evidence type="ECO:0000313" key="1">
    <source>
        <dbReference type="EMBL" id="PVH96837.1"/>
    </source>
</evidence>
<dbReference type="OrthoDB" id="3794248at2759"/>
<gene>
    <name evidence="1" type="ORF">DM02DRAFT_658837</name>
</gene>
<protein>
    <submittedName>
        <fullName evidence="1">Uncharacterized protein</fullName>
    </submittedName>
</protein>
<reference evidence="1 2" key="1">
    <citation type="journal article" date="2018" name="Sci. Rep.">
        <title>Comparative genomics provides insights into the lifestyle and reveals functional heterogeneity of dark septate endophytic fungi.</title>
        <authorList>
            <person name="Knapp D.G."/>
            <person name="Nemeth J.B."/>
            <person name="Barry K."/>
            <person name="Hainaut M."/>
            <person name="Henrissat B."/>
            <person name="Johnson J."/>
            <person name="Kuo A."/>
            <person name="Lim J.H.P."/>
            <person name="Lipzen A."/>
            <person name="Nolan M."/>
            <person name="Ohm R.A."/>
            <person name="Tamas L."/>
            <person name="Grigoriev I.V."/>
            <person name="Spatafora J.W."/>
            <person name="Nagy L.G."/>
            <person name="Kovacs G.M."/>
        </authorList>
    </citation>
    <scope>NUCLEOTIDE SEQUENCE [LARGE SCALE GENOMIC DNA]</scope>
    <source>
        <strain evidence="1 2">DSE2036</strain>
    </source>
</reference>
<name>A0A2V1DFC9_9PLEO</name>
<keyword evidence="2" id="KW-1185">Reference proteome</keyword>
<proteinExistence type="predicted"/>
<dbReference type="AlphaFoldDB" id="A0A2V1DFC9"/>